<dbReference type="InterPro" id="IPR036869">
    <property type="entry name" value="J_dom_sf"/>
</dbReference>
<evidence type="ECO:0000256" key="3">
    <source>
        <dbReference type="ARBA" id="ARBA00004496"/>
    </source>
</evidence>
<keyword evidence="16" id="KW-1185">Reference proteome</keyword>
<evidence type="ECO:0000256" key="11">
    <source>
        <dbReference type="ARBA" id="ARBA00023242"/>
    </source>
</evidence>
<evidence type="ECO:0000259" key="14">
    <source>
        <dbReference type="PROSITE" id="PS51074"/>
    </source>
</evidence>
<sequence length="233" mass="25388">MPPNHYSVLGLSPSAAQSPSFQKELRRAYKVALLGAHPDKKRSTGTTDGAQNADGAGATANERETEREKGKEASCTVDDVKEALAVLSDSTRRAEFERWLRVSGKGEGGSGDGGKKGEDFWLGLESLDLSDFEAGMPFVRMGEDGGDSRLGGDEGEGEGERVDGEEDGGEEEGEEEEEEQMTWTRKCRCGDEQGFRILERELEEAERRGEREVLVGCEGCSLWVRVGFDVEEG</sequence>
<comment type="caution">
    <text evidence="15">The sequence shown here is derived from an EMBL/GenBank/DDBJ whole genome shotgun (WGS) entry which is preliminary data.</text>
</comment>
<dbReference type="Gene3D" id="1.10.287.110">
    <property type="entry name" value="DnaJ domain"/>
    <property type="match status" value="1"/>
</dbReference>
<evidence type="ECO:0000256" key="7">
    <source>
        <dbReference type="ARBA" id="ARBA00022490"/>
    </source>
</evidence>
<feature type="compositionally biased region" description="Basic and acidic residues" evidence="12">
    <location>
        <begin position="143"/>
        <end position="162"/>
    </location>
</feature>
<feature type="region of interest" description="Disordered" evidence="12">
    <location>
        <begin position="34"/>
        <end position="75"/>
    </location>
</feature>
<evidence type="ECO:0000256" key="12">
    <source>
        <dbReference type="SAM" id="MobiDB-lite"/>
    </source>
</evidence>
<name>A0AAN6LKP5_9PLEO</name>
<protein>
    <recommendedName>
        <fullName evidence="6">Diphthamide biosynthesis protein 4</fullName>
    </recommendedName>
</protein>
<proteinExistence type="inferred from homology"/>
<keyword evidence="10" id="KW-0408">Iron</keyword>
<evidence type="ECO:0000313" key="16">
    <source>
        <dbReference type="Proteomes" id="UP001280581"/>
    </source>
</evidence>
<evidence type="ECO:0000256" key="5">
    <source>
        <dbReference type="ARBA" id="ARBA00006169"/>
    </source>
</evidence>
<evidence type="ECO:0000256" key="4">
    <source>
        <dbReference type="ARBA" id="ARBA00005156"/>
    </source>
</evidence>
<dbReference type="PANTHER" id="PTHR21454:SF46">
    <property type="entry name" value="DIPHTHAMIDE BIOSYNTHESIS PROTEIN 4"/>
    <property type="match status" value="1"/>
</dbReference>
<gene>
    <name evidence="15" type="ORF">GRF29_1536g413424</name>
</gene>
<dbReference type="PROSITE" id="PS50076">
    <property type="entry name" value="DNAJ_2"/>
    <property type="match status" value="1"/>
</dbReference>
<keyword evidence="9" id="KW-0862">Zinc</keyword>
<dbReference type="Gene3D" id="3.10.660.10">
    <property type="entry name" value="DPH Zinc finger"/>
    <property type="match status" value="1"/>
</dbReference>
<keyword evidence="11" id="KW-0539">Nucleus</keyword>
<reference evidence="15 16" key="1">
    <citation type="submission" date="2021-02" db="EMBL/GenBank/DDBJ databases">
        <title>Genome assembly of Pseudopithomyces chartarum.</title>
        <authorList>
            <person name="Jauregui R."/>
            <person name="Singh J."/>
            <person name="Voisey C."/>
        </authorList>
    </citation>
    <scope>NUCLEOTIDE SEQUENCE [LARGE SCALE GENOMIC DNA]</scope>
    <source>
        <strain evidence="15 16">AGR01</strain>
    </source>
</reference>
<dbReference type="CDD" id="cd06257">
    <property type="entry name" value="DnaJ"/>
    <property type="match status" value="1"/>
</dbReference>
<dbReference type="GO" id="GO:0005634">
    <property type="term" value="C:nucleus"/>
    <property type="evidence" value="ECO:0007669"/>
    <property type="project" value="UniProtKB-SubCell"/>
</dbReference>
<dbReference type="GO" id="GO:0046872">
    <property type="term" value="F:metal ion binding"/>
    <property type="evidence" value="ECO:0007669"/>
    <property type="project" value="UniProtKB-KW"/>
</dbReference>
<dbReference type="SUPFAM" id="SSF144217">
    <property type="entry name" value="CSL zinc finger"/>
    <property type="match status" value="1"/>
</dbReference>
<dbReference type="GO" id="GO:0005737">
    <property type="term" value="C:cytoplasm"/>
    <property type="evidence" value="ECO:0007669"/>
    <property type="project" value="UniProtKB-SubCell"/>
</dbReference>
<comment type="similarity">
    <text evidence="5">Belongs to the DPH4 family.</text>
</comment>
<keyword evidence="8" id="KW-0479">Metal-binding</keyword>
<accession>A0AAN6LKP5</accession>
<feature type="compositionally biased region" description="Acidic residues" evidence="12">
    <location>
        <begin position="163"/>
        <end position="180"/>
    </location>
</feature>
<feature type="domain" description="J" evidence="13">
    <location>
        <begin position="4"/>
        <end position="100"/>
    </location>
</feature>
<feature type="domain" description="DPH-type MB" evidence="14">
    <location>
        <begin position="164"/>
        <end position="229"/>
    </location>
</feature>
<dbReference type="InterPro" id="IPR044248">
    <property type="entry name" value="DPH3/4-like"/>
</dbReference>
<dbReference type="Proteomes" id="UP001280581">
    <property type="component" value="Unassembled WGS sequence"/>
</dbReference>
<evidence type="ECO:0000256" key="6">
    <source>
        <dbReference type="ARBA" id="ARBA00021797"/>
    </source>
</evidence>
<dbReference type="InterPro" id="IPR007872">
    <property type="entry name" value="DPH_MB_dom"/>
</dbReference>
<dbReference type="EMBL" id="WVTA01000021">
    <property type="protein sequence ID" value="KAK3197056.1"/>
    <property type="molecule type" value="Genomic_DNA"/>
</dbReference>
<dbReference type="InterPro" id="IPR001623">
    <property type="entry name" value="DnaJ_domain"/>
</dbReference>
<evidence type="ECO:0000259" key="13">
    <source>
        <dbReference type="PROSITE" id="PS50076"/>
    </source>
</evidence>
<feature type="region of interest" description="Disordered" evidence="12">
    <location>
        <begin position="143"/>
        <end position="184"/>
    </location>
</feature>
<keyword evidence="7" id="KW-0963">Cytoplasm</keyword>
<dbReference type="SUPFAM" id="SSF46565">
    <property type="entry name" value="Chaperone J-domain"/>
    <property type="match status" value="1"/>
</dbReference>
<comment type="pathway">
    <text evidence="4">Protein modification; peptidyl-diphthamide biosynthesis.</text>
</comment>
<dbReference type="Pfam" id="PF05207">
    <property type="entry name" value="Zn_ribbon_CSL"/>
    <property type="match status" value="1"/>
</dbReference>
<evidence type="ECO:0000256" key="1">
    <source>
        <dbReference type="ARBA" id="ARBA00003474"/>
    </source>
</evidence>
<dbReference type="PANTHER" id="PTHR21454">
    <property type="entry name" value="DPH3 HOMOLOG-RELATED"/>
    <property type="match status" value="1"/>
</dbReference>
<evidence type="ECO:0000256" key="8">
    <source>
        <dbReference type="ARBA" id="ARBA00022723"/>
    </source>
</evidence>
<comment type="subcellular location">
    <subcellularLocation>
        <location evidence="3">Cytoplasm</location>
    </subcellularLocation>
    <subcellularLocation>
        <location evidence="2">Nucleus</location>
    </subcellularLocation>
</comment>
<evidence type="ECO:0000256" key="10">
    <source>
        <dbReference type="ARBA" id="ARBA00023004"/>
    </source>
</evidence>
<evidence type="ECO:0000313" key="15">
    <source>
        <dbReference type="EMBL" id="KAK3197056.1"/>
    </source>
</evidence>
<evidence type="ECO:0000256" key="9">
    <source>
        <dbReference type="ARBA" id="ARBA00022833"/>
    </source>
</evidence>
<dbReference type="PROSITE" id="PS51074">
    <property type="entry name" value="DPH_MB"/>
    <property type="match status" value="1"/>
</dbReference>
<comment type="function">
    <text evidence="1">Required for the first step of diphthamide biosynthesis, the transfer of 3-amino-3-carboxypropyl from S-adenosyl-L-methionine to a histidine residue. Diphthamide is a post-translational modification of histidine which occurs in elongation factor 2.</text>
</comment>
<evidence type="ECO:0000256" key="2">
    <source>
        <dbReference type="ARBA" id="ARBA00004123"/>
    </source>
</evidence>
<dbReference type="AlphaFoldDB" id="A0AAN6LKP5"/>
<dbReference type="InterPro" id="IPR036671">
    <property type="entry name" value="DPH_MB_sf"/>
</dbReference>
<feature type="compositionally biased region" description="Basic and acidic residues" evidence="12">
    <location>
        <begin position="61"/>
        <end position="75"/>
    </location>
</feature>
<dbReference type="GO" id="GO:0017183">
    <property type="term" value="P:protein histidyl modification to diphthamide"/>
    <property type="evidence" value="ECO:0007669"/>
    <property type="project" value="InterPro"/>
</dbReference>
<organism evidence="15 16">
    <name type="scientific">Pseudopithomyces chartarum</name>
    <dbReference type="NCBI Taxonomy" id="1892770"/>
    <lineage>
        <taxon>Eukaryota</taxon>
        <taxon>Fungi</taxon>
        <taxon>Dikarya</taxon>
        <taxon>Ascomycota</taxon>
        <taxon>Pezizomycotina</taxon>
        <taxon>Dothideomycetes</taxon>
        <taxon>Pleosporomycetidae</taxon>
        <taxon>Pleosporales</taxon>
        <taxon>Massarineae</taxon>
        <taxon>Didymosphaeriaceae</taxon>
        <taxon>Pseudopithomyces</taxon>
    </lineage>
</organism>